<organism evidence="2 3">
    <name type="scientific">Pythium insidiosum</name>
    <name type="common">Pythiosis disease agent</name>
    <dbReference type="NCBI Taxonomy" id="114742"/>
    <lineage>
        <taxon>Eukaryota</taxon>
        <taxon>Sar</taxon>
        <taxon>Stramenopiles</taxon>
        <taxon>Oomycota</taxon>
        <taxon>Peronosporomycetes</taxon>
        <taxon>Pythiales</taxon>
        <taxon>Pythiaceae</taxon>
        <taxon>Pythium</taxon>
    </lineage>
</organism>
<evidence type="ECO:0008006" key="4">
    <source>
        <dbReference type="Google" id="ProtNLM"/>
    </source>
</evidence>
<name>A0AAD5Q2B3_PYTIN</name>
<comment type="caution">
    <text evidence="2">The sequence shown here is derived from an EMBL/GenBank/DDBJ whole genome shotgun (WGS) entry which is preliminary data.</text>
</comment>
<feature type="transmembrane region" description="Helical" evidence="1">
    <location>
        <begin position="329"/>
        <end position="350"/>
    </location>
</feature>
<sequence length="561" mass="61997">MQGKFVLSRSKSIGFDSSVITTLSRPAYHSSEHFHTLTFIRFKYANGTTVSFALIDTIEGCSSVGAVVAIASYFVVLVAPAHIARYIAVISTVAAIPGFLGSLTVLCFDIVRVVVAMYDTAYFWLVSVVTYSSLIVMLGDVRGSIVAISFIGWHLNLLVDANIRRLRTIARLNCAIALGTAFAALCVAFDFVPSTRNFVLLRLSDDHVIDAQTVVSNGLLTIAAVVVRNIYRHRAHLCSGRDLARRSIVECAACRCQLRFIEQLNQQHIVGPMPNDQLSAAVPSPVAPDQSLIVQLRCVPVLSSVDAKNVVIRGALLVFLRMPSRFRQAFSAFAFMTSSCLILLCGAPPVKSGGNHLQLTFEAVALGLTVLYALSCVALSQRQLAVAVVSTFDYLFPVSQIMLVILSMGDLLDSHGPSFRVLLVVWLWCLWLFSLDALPPIIRRHIGIHNWLIRLVATTLIAALAYAGYLVIKTLAHSSEEPETNRLHNRILWQGELFGRAFSIRLIAVFSNCYATSITWGLRLLWRVWRAGSHDMVVLDGPIEYDNVRHKIKQRTNRRQS</sequence>
<feature type="transmembrane region" description="Helical" evidence="1">
    <location>
        <begin position="175"/>
        <end position="194"/>
    </location>
</feature>
<feature type="transmembrane region" description="Helical" evidence="1">
    <location>
        <begin position="120"/>
        <end position="139"/>
    </location>
</feature>
<dbReference type="Proteomes" id="UP001209570">
    <property type="component" value="Unassembled WGS sequence"/>
</dbReference>
<keyword evidence="1" id="KW-0812">Transmembrane</keyword>
<evidence type="ECO:0000313" key="2">
    <source>
        <dbReference type="EMBL" id="KAJ0392498.1"/>
    </source>
</evidence>
<feature type="transmembrane region" description="Helical" evidence="1">
    <location>
        <begin position="384"/>
        <end position="406"/>
    </location>
</feature>
<proteinExistence type="predicted"/>
<feature type="transmembrane region" description="Helical" evidence="1">
    <location>
        <begin position="451"/>
        <end position="472"/>
    </location>
</feature>
<protein>
    <recommendedName>
        <fullName evidence="4">Transmembrane protein</fullName>
    </recommendedName>
</protein>
<keyword evidence="1" id="KW-1133">Transmembrane helix</keyword>
<accession>A0AAD5Q2B3</accession>
<feature type="transmembrane region" description="Helical" evidence="1">
    <location>
        <begin position="86"/>
        <end position="108"/>
    </location>
</feature>
<feature type="transmembrane region" description="Helical" evidence="1">
    <location>
        <begin position="356"/>
        <end position="377"/>
    </location>
</feature>
<evidence type="ECO:0000313" key="3">
    <source>
        <dbReference type="Proteomes" id="UP001209570"/>
    </source>
</evidence>
<feature type="transmembrane region" description="Helical" evidence="1">
    <location>
        <begin position="214"/>
        <end position="231"/>
    </location>
</feature>
<feature type="transmembrane region" description="Helical" evidence="1">
    <location>
        <begin position="145"/>
        <end position="163"/>
    </location>
</feature>
<keyword evidence="3" id="KW-1185">Reference proteome</keyword>
<feature type="transmembrane region" description="Helical" evidence="1">
    <location>
        <begin position="418"/>
        <end position="439"/>
    </location>
</feature>
<evidence type="ECO:0000256" key="1">
    <source>
        <dbReference type="SAM" id="Phobius"/>
    </source>
</evidence>
<feature type="transmembrane region" description="Helical" evidence="1">
    <location>
        <begin position="502"/>
        <end position="526"/>
    </location>
</feature>
<dbReference type="EMBL" id="JAKCXM010000625">
    <property type="protein sequence ID" value="KAJ0392498.1"/>
    <property type="molecule type" value="Genomic_DNA"/>
</dbReference>
<keyword evidence="1" id="KW-0472">Membrane</keyword>
<reference evidence="2" key="1">
    <citation type="submission" date="2021-12" db="EMBL/GenBank/DDBJ databases">
        <title>Prjna785345.</title>
        <authorList>
            <person name="Rujirawat T."/>
            <person name="Krajaejun T."/>
        </authorList>
    </citation>
    <scope>NUCLEOTIDE SEQUENCE</scope>
    <source>
        <strain evidence="2">Pi057C3</strain>
    </source>
</reference>
<gene>
    <name evidence="2" type="ORF">P43SY_002273</name>
</gene>
<dbReference type="AlphaFoldDB" id="A0AAD5Q2B3"/>